<proteinExistence type="predicted"/>
<dbReference type="GO" id="GO:0004553">
    <property type="term" value="F:hydrolase activity, hydrolyzing O-glycosyl compounds"/>
    <property type="evidence" value="ECO:0007669"/>
    <property type="project" value="TreeGrafter"/>
</dbReference>
<dbReference type="InterPro" id="IPR008886">
    <property type="entry name" value="UPF0227/Esterase_YqiA"/>
</dbReference>
<dbReference type="PANTHER" id="PTHR16138">
    <property type="entry name" value="MYCOPHENOLIC ACID ACYL-GLUCURONIDE ESTERASE, MITOCHONDRIAL"/>
    <property type="match status" value="1"/>
</dbReference>
<dbReference type="GO" id="GO:0008474">
    <property type="term" value="F:palmitoyl-(protein) hydrolase activity"/>
    <property type="evidence" value="ECO:0007669"/>
    <property type="project" value="TreeGrafter"/>
</dbReference>
<dbReference type="InterPro" id="IPR052382">
    <property type="entry name" value="ABHD10_acyl-thioesterase"/>
</dbReference>
<dbReference type="SUPFAM" id="SSF53474">
    <property type="entry name" value="alpha/beta-Hydrolases"/>
    <property type="match status" value="1"/>
</dbReference>
<sequence length="211" mass="24020">MSPKYIYLHGFASGPAGAKARYLHQCFTTANLHLTIPDLNCGDFTHLTLTRQLQQVAALFPPPPQPVTLIGSSFGGLTAAWLAQKHFQINRIVLLAPAFEFLTHWLPTFSPSQREKWQNQGFFPIYHYAENREIPLHYQFVQDVAQYPEVELTRNIPTLIIHGINDEVIPIQASRNFAAHRPWVQLLETASDHSLGDVMPTIWQSVQDFCF</sequence>
<dbReference type="Pfam" id="PF05728">
    <property type="entry name" value="UPF0227"/>
    <property type="match status" value="1"/>
</dbReference>
<accession>A0A7C3ZIC0</accession>
<dbReference type="InterPro" id="IPR029058">
    <property type="entry name" value="AB_hydrolase_fold"/>
</dbReference>
<name>A0A7C3ZIC0_9CYAN</name>
<reference evidence="2" key="1">
    <citation type="journal article" date="2020" name="mSystems">
        <title>Genome- and Community-Level Interaction Insights into Carbon Utilization and Element Cycling Functions of Hydrothermarchaeota in Hydrothermal Sediment.</title>
        <authorList>
            <person name="Zhou Z."/>
            <person name="Liu Y."/>
            <person name="Xu W."/>
            <person name="Pan J."/>
            <person name="Luo Z.H."/>
            <person name="Li M."/>
        </authorList>
    </citation>
    <scope>NUCLEOTIDE SEQUENCE [LARGE SCALE GENOMIC DNA]</scope>
    <source>
        <strain evidence="2">SpSt-374</strain>
    </source>
</reference>
<comment type="caution">
    <text evidence="2">The sequence shown here is derived from an EMBL/GenBank/DDBJ whole genome shotgun (WGS) entry which is preliminary data.</text>
</comment>
<protein>
    <submittedName>
        <fullName evidence="2">Alpha/beta fold hydrolase</fullName>
    </submittedName>
</protein>
<gene>
    <name evidence="2" type="ORF">ENR15_04355</name>
</gene>
<organism evidence="2">
    <name type="scientific">Planktothricoides sp. SpSt-374</name>
    <dbReference type="NCBI Taxonomy" id="2282167"/>
    <lineage>
        <taxon>Bacteria</taxon>
        <taxon>Bacillati</taxon>
        <taxon>Cyanobacteriota</taxon>
        <taxon>Cyanophyceae</taxon>
        <taxon>Oscillatoriophycideae</taxon>
        <taxon>Oscillatoriales</taxon>
        <taxon>Oscillatoriaceae</taxon>
        <taxon>Planktothricoides</taxon>
    </lineage>
</organism>
<dbReference type="Gene3D" id="3.40.50.1820">
    <property type="entry name" value="alpha/beta hydrolase"/>
    <property type="match status" value="1"/>
</dbReference>
<evidence type="ECO:0000313" key="2">
    <source>
        <dbReference type="EMBL" id="HGF99902.1"/>
    </source>
</evidence>
<evidence type="ECO:0000256" key="1">
    <source>
        <dbReference type="ARBA" id="ARBA00022801"/>
    </source>
</evidence>
<keyword evidence="1 2" id="KW-0378">Hydrolase</keyword>
<dbReference type="PANTHER" id="PTHR16138:SF7">
    <property type="entry name" value="PALMITOYL-PROTEIN THIOESTERASE ABHD10, MITOCHONDRIAL"/>
    <property type="match status" value="1"/>
</dbReference>
<dbReference type="AlphaFoldDB" id="A0A7C3ZIC0"/>
<dbReference type="EMBL" id="DSPX01000041">
    <property type="protein sequence ID" value="HGF99902.1"/>
    <property type="molecule type" value="Genomic_DNA"/>
</dbReference>